<name>A0A3Q9RPC5_9BACI</name>
<dbReference type="EMBL" id="CP026095">
    <property type="protein sequence ID" value="AZV43736.1"/>
    <property type="molecule type" value="Genomic_DNA"/>
</dbReference>
<proteinExistence type="predicted"/>
<dbReference type="AlphaFoldDB" id="A0A3Q9RPC5"/>
<reference evidence="1 2" key="1">
    <citation type="submission" date="2018-01" db="EMBL/GenBank/DDBJ databases">
        <title>Bacillus asahii Genome sequencing and assembly.</title>
        <authorList>
            <person name="Jiang H."/>
            <person name="Feng Y."/>
            <person name="Zhao F."/>
            <person name="Lin X."/>
        </authorList>
    </citation>
    <scope>NUCLEOTIDE SEQUENCE [LARGE SCALE GENOMIC DNA]</scope>
    <source>
        <strain evidence="1 2">OM18</strain>
    </source>
</reference>
<dbReference type="KEGG" id="pasa:BAOM_3127"/>
<evidence type="ECO:0000313" key="1">
    <source>
        <dbReference type="EMBL" id="AZV43736.1"/>
    </source>
</evidence>
<accession>A0A3Q9RPC5</accession>
<organism evidence="1 2">
    <name type="scientific">Peribacillus asahii</name>
    <dbReference type="NCBI Taxonomy" id="228899"/>
    <lineage>
        <taxon>Bacteria</taxon>
        <taxon>Bacillati</taxon>
        <taxon>Bacillota</taxon>
        <taxon>Bacilli</taxon>
        <taxon>Bacillales</taxon>
        <taxon>Bacillaceae</taxon>
        <taxon>Peribacillus</taxon>
    </lineage>
</organism>
<protein>
    <submittedName>
        <fullName evidence="1">Uncharacterized protein</fullName>
    </submittedName>
</protein>
<sequence>MLNEKEEAKLQSFFDEYKYNEDGVNKTKDEQIVYDIYHLEVINSHYMLAYQTGNRETMDEKRKEYEGILNKIESDYGIKIDE</sequence>
<dbReference type="Proteomes" id="UP000283095">
    <property type="component" value="Chromosome"/>
</dbReference>
<gene>
    <name evidence="1" type="ORF">BAOM_3127</name>
</gene>
<evidence type="ECO:0000313" key="2">
    <source>
        <dbReference type="Proteomes" id="UP000283095"/>
    </source>
</evidence>